<dbReference type="EMBL" id="CAUYUJ010019504">
    <property type="protein sequence ID" value="CAK0891659.1"/>
    <property type="molecule type" value="Genomic_DNA"/>
</dbReference>
<sequence length="299" mass="32765">MPYCVAVFVPDTRDSLQRVVSPAEVVILDVRESSVVPKECSPVRVKFGQQAELKWSHTGSALLAHCTTDVDDTGQRGLRTTVVQSWSSSRRGLLLGPHRGERLGGAGCLLVSDQRRVCRLIQGFQPAKVTCWKWDAQARECSQTAVLQEKMHRNTIRWNHFGSMVCIAGFGNLAGKVDFFARSDNDLKKISSCEATCTVHADWAPDGRHLLTAVLAPRMRVDNGLSIWSALTGFKAAELAYDELLEAHWAPEPASSSRRVHGHHPRGAAEGGQRPGFGGSRSKRRVARQEAGIPSSECS</sequence>
<keyword evidence="2" id="KW-0853">WD repeat</keyword>
<keyword evidence="8" id="KW-1185">Reference proteome</keyword>
<feature type="compositionally biased region" description="Gly residues" evidence="5">
    <location>
        <begin position="269"/>
        <end position="279"/>
    </location>
</feature>
<dbReference type="PANTHER" id="PTHR13227">
    <property type="entry name" value="EUKARYOTIC TRANSLATION INITIATION FACTOR 2A"/>
    <property type="match status" value="1"/>
</dbReference>
<proteinExistence type="predicted"/>
<gene>
    <name evidence="7" type="ORF">PCOR1329_LOCUS71532</name>
</gene>
<keyword evidence="4" id="KW-0648">Protein biosynthesis</keyword>
<reference evidence="7" key="1">
    <citation type="submission" date="2023-10" db="EMBL/GenBank/DDBJ databases">
        <authorList>
            <person name="Chen Y."/>
            <person name="Shah S."/>
            <person name="Dougan E. K."/>
            <person name="Thang M."/>
            <person name="Chan C."/>
        </authorList>
    </citation>
    <scope>NUCLEOTIDE SEQUENCE [LARGE SCALE GENOMIC DNA]</scope>
</reference>
<evidence type="ECO:0000256" key="3">
    <source>
        <dbReference type="ARBA" id="ARBA00022737"/>
    </source>
</evidence>
<organism evidence="7 8">
    <name type="scientific">Prorocentrum cordatum</name>
    <dbReference type="NCBI Taxonomy" id="2364126"/>
    <lineage>
        <taxon>Eukaryota</taxon>
        <taxon>Sar</taxon>
        <taxon>Alveolata</taxon>
        <taxon>Dinophyceae</taxon>
        <taxon>Prorocentrales</taxon>
        <taxon>Prorocentraceae</taxon>
        <taxon>Prorocentrum</taxon>
    </lineage>
</organism>
<evidence type="ECO:0000313" key="8">
    <source>
        <dbReference type="Proteomes" id="UP001189429"/>
    </source>
</evidence>
<evidence type="ECO:0000256" key="5">
    <source>
        <dbReference type="SAM" id="MobiDB-lite"/>
    </source>
</evidence>
<comment type="caution">
    <text evidence="7">The sequence shown here is derived from an EMBL/GenBank/DDBJ whole genome shotgun (WGS) entry which is preliminary data.</text>
</comment>
<evidence type="ECO:0000313" key="7">
    <source>
        <dbReference type="EMBL" id="CAK0891659.1"/>
    </source>
</evidence>
<dbReference type="SUPFAM" id="SSF82171">
    <property type="entry name" value="DPP6 N-terminal domain-like"/>
    <property type="match status" value="1"/>
</dbReference>
<keyword evidence="1" id="KW-0396">Initiation factor</keyword>
<feature type="region of interest" description="Disordered" evidence="5">
    <location>
        <begin position="253"/>
        <end position="299"/>
    </location>
</feature>
<dbReference type="Pfam" id="PF08662">
    <property type="entry name" value="eIF2A"/>
    <property type="match status" value="1"/>
</dbReference>
<feature type="domain" description="Translation initiation factor beta propellor-like" evidence="6">
    <location>
        <begin position="50"/>
        <end position="246"/>
    </location>
</feature>
<evidence type="ECO:0000256" key="1">
    <source>
        <dbReference type="ARBA" id="ARBA00022540"/>
    </source>
</evidence>
<evidence type="ECO:0000256" key="2">
    <source>
        <dbReference type="ARBA" id="ARBA00022574"/>
    </source>
</evidence>
<dbReference type="Proteomes" id="UP001189429">
    <property type="component" value="Unassembled WGS sequence"/>
</dbReference>
<evidence type="ECO:0000259" key="6">
    <source>
        <dbReference type="Pfam" id="PF08662"/>
    </source>
</evidence>
<keyword evidence="3" id="KW-0677">Repeat</keyword>
<protein>
    <recommendedName>
        <fullName evidence="6">Translation initiation factor beta propellor-like domain-containing protein</fullName>
    </recommendedName>
</protein>
<accession>A0ABN9WXT4</accession>
<dbReference type="InterPro" id="IPR011387">
    <property type="entry name" value="TIF2A"/>
</dbReference>
<dbReference type="InterPro" id="IPR013979">
    <property type="entry name" value="TIF_beta_prop-like"/>
</dbReference>
<evidence type="ECO:0000256" key="4">
    <source>
        <dbReference type="ARBA" id="ARBA00022917"/>
    </source>
</evidence>
<name>A0ABN9WXT4_9DINO</name>
<dbReference type="PANTHER" id="PTHR13227:SF0">
    <property type="entry name" value="EUKARYOTIC TRANSLATION INITIATION FACTOR 2A"/>
    <property type="match status" value="1"/>
</dbReference>